<dbReference type="AlphaFoldDB" id="A0A5R9B9L5"/>
<comment type="similarity">
    <text evidence="2 6">Belongs to the glycosyl hydrolase 43 family.</text>
</comment>
<dbReference type="GO" id="GO:0004553">
    <property type="term" value="F:hydrolase activity, hydrolyzing O-glycosyl compounds"/>
    <property type="evidence" value="ECO:0007669"/>
    <property type="project" value="InterPro"/>
</dbReference>
<organism evidence="7 8">
    <name type="scientific">Nesterenkonia salmonea</name>
    <dbReference type="NCBI Taxonomy" id="1804987"/>
    <lineage>
        <taxon>Bacteria</taxon>
        <taxon>Bacillati</taxon>
        <taxon>Actinomycetota</taxon>
        <taxon>Actinomycetes</taxon>
        <taxon>Micrococcales</taxon>
        <taxon>Micrococcaceae</taxon>
        <taxon>Nesterenkonia</taxon>
    </lineage>
</organism>
<dbReference type="CDD" id="cd08981">
    <property type="entry name" value="GH43_Bt1873-like"/>
    <property type="match status" value="1"/>
</dbReference>
<dbReference type="Gene3D" id="2.115.10.20">
    <property type="entry name" value="Glycosyl hydrolase domain, family 43"/>
    <property type="match status" value="1"/>
</dbReference>
<proteinExistence type="inferred from homology"/>
<dbReference type="Pfam" id="PF04616">
    <property type="entry name" value="Glyco_hydro_43"/>
    <property type="match status" value="1"/>
</dbReference>
<dbReference type="PANTHER" id="PTHR43301:SF3">
    <property type="entry name" value="ARABINAN ENDO-1,5-ALPHA-L-ARABINOSIDASE A-RELATED"/>
    <property type="match status" value="1"/>
</dbReference>
<keyword evidence="4 6" id="KW-0326">Glycosidase</keyword>
<dbReference type="InterPro" id="IPR050727">
    <property type="entry name" value="GH43_arabinanases"/>
</dbReference>
<accession>A0A5R9B9L5</accession>
<evidence type="ECO:0000256" key="4">
    <source>
        <dbReference type="ARBA" id="ARBA00023295"/>
    </source>
</evidence>
<dbReference type="EMBL" id="VAVZ01000046">
    <property type="protein sequence ID" value="TLP93376.1"/>
    <property type="molecule type" value="Genomic_DNA"/>
</dbReference>
<dbReference type="OrthoDB" id="9763933at2"/>
<reference evidence="7 8" key="1">
    <citation type="submission" date="2019-05" db="EMBL/GenBank/DDBJ databases">
        <title>Nesterenkonia sp. GY074 isolated from the Southern Atlantic Ocean.</title>
        <authorList>
            <person name="Zhang G."/>
        </authorList>
    </citation>
    <scope>NUCLEOTIDE SEQUENCE [LARGE SCALE GENOMIC DNA]</scope>
    <source>
        <strain evidence="7 8">GY074</strain>
    </source>
</reference>
<dbReference type="Proteomes" id="UP000310458">
    <property type="component" value="Unassembled WGS sequence"/>
</dbReference>
<evidence type="ECO:0000256" key="1">
    <source>
        <dbReference type="ARBA" id="ARBA00004834"/>
    </source>
</evidence>
<feature type="site" description="Important for catalytic activity, responsible for pKa modulation of the active site Glu and correct orientation of both the proton donor and substrate" evidence="5">
    <location>
        <position position="128"/>
    </location>
</feature>
<evidence type="ECO:0000256" key="5">
    <source>
        <dbReference type="PIRSR" id="PIRSR606710-2"/>
    </source>
</evidence>
<evidence type="ECO:0000313" key="8">
    <source>
        <dbReference type="Proteomes" id="UP000310458"/>
    </source>
</evidence>
<evidence type="ECO:0000256" key="2">
    <source>
        <dbReference type="ARBA" id="ARBA00009865"/>
    </source>
</evidence>
<keyword evidence="8" id="KW-1185">Reference proteome</keyword>
<name>A0A5R9B9L5_9MICC</name>
<comment type="caution">
    <text evidence="7">The sequence shown here is derived from an EMBL/GenBank/DDBJ whole genome shotgun (WGS) entry which is preliminary data.</text>
</comment>
<dbReference type="GO" id="GO:0005975">
    <property type="term" value="P:carbohydrate metabolic process"/>
    <property type="evidence" value="ECO:0007669"/>
    <property type="project" value="InterPro"/>
</dbReference>
<dbReference type="PANTHER" id="PTHR43301">
    <property type="entry name" value="ARABINAN ENDO-1,5-ALPHA-L-ARABINOSIDASE"/>
    <property type="match status" value="1"/>
</dbReference>
<sequence>MHTDEIQLRDPFVLVQEEQRCYYLFGSTDENIWKGEATGFDCYRSTDLSRWEGPFPAFRPSPDFRSTTNYWAPEVHYFGGRYYMFATFGHESPDVRRGTAILVADTPEGPYAPHSDGPVTPREWECLDGTLHVDSGGTPWMVFCHEWVQATDGKVCAVRLKEDLSCAAGPPIELFAASSAPWVDPVHSAKHGTGYVTDGPFLHRKENGNLLLLWASFRNGRYAQGVAQSTTGKITGPWGQQSEPLYEADGGHGMIFRDLESTLWLTLHTPNDTPNERAVFIELADEDGTLRAMD</sequence>
<protein>
    <submittedName>
        <fullName evidence="7">Glycoside hydrolase</fullName>
    </submittedName>
</protein>
<dbReference type="InterPro" id="IPR023296">
    <property type="entry name" value="Glyco_hydro_beta-prop_sf"/>
</dbReference>
<dbReference type="SUPFAM" id="SSF75005">
    <property type="entry name" value="Arabinanase/levansucrase/invertase"/>
    <property type="match status" value="1"/>
</dbReference>
<comment type="pathway">
    <text evidence="1">Glycan metabolism; L-arabinan degradation.</text>
</comment>
<evidence type="ECO:0000313" key="7">
    <source>
        <dbReference type="EMBL" id="TLP93376.1"/>
    </source>
</evidence>
<evidence type="ECO:0000256" key="3">
    <source>
        <dbReference type="ARBA" id="ARBA00022801"/>
    </source>
</evidence>
<gene>
    <name evidence="7" type="ORF">FEF26_13515</name>
</gene>
<keyword evidence="3 6" id="KW-0378">Hydrolase</keyword>
<dbReference type="InterPro" id="IPR006710">
    <property type="entry name" value="Glyco_hydro_43"/>
</dbReference>
<evidence type="ECO:0000256" key="6">
    <source>
        <dbReference type="RuleBase" id="RU361187"/>
    </source>
</evidence>